<feature type="modified residue" description="4-aspartylphosphate" evidence="5">
    <location>
        <position position="616"/>
    </location>
</feature>
<dbReference type="SUPFAM" id="SSF47384">
    <property type="entry name" value="Homodimeric domain of signal transducing histidine kinase"/>
    <property type="match status" value="1"/>
</dbReference>
<evidence type="ECO:0000259" key="7">
    <source>
        <dbReference type="PROSITE" id="PS50110"/>
    </source>
</evidence>
<feature type="domain" description="Histidine kinase" evidence="6">
    <location>
        <begin position="320"/>
        <end position="542"/>
    </location>
</feature>
<evidence type="ECO:0000313" key="9">
    <source>
        <dbReference type="Proteomes" id="UP000324133"/>
    </source>
</evidence>
<dbReference type="AlphaFoldDB" id="A0A5B6TCT7"/>
<dbReference type="Gene3D" id="3.40.50.2300">
    <property type="match status" value="1"/>
</dbReference>
<keyword evidence="3 5" id="KW-0597">Phosphoprotein</keyword>
<reference evidence="8 9" key="1">
    <citation type="submission" date="2019-07" db="EMBL/GenBank/DDBJ databases">
        <title>Rufibacter sp. nov., isolated from lake sediment.</title>
        <authorList>
            <person name="Qu J.-H."/>
        </authorList>
    </citation>
    <scope>NUCLEOTIDE SEQUENCE [LARGE SCALE GENOMIC DNA]</scope>
    <source>
        <strain evidence="8 9">NBS58-1</strain>
    </source>
</reference>
<dbReference type="PROSITE" id="PS50109">
    <property type="entry name" value="HIS_KIN"/>
    <property type="match status" value="1"/>
</dbReference>
<evidence type="ECO:0000256" key="1">
    <source>
        <dbReference type="ARBA" id="ARBA00000085"/>
    </source>
</evidence>
<name>A0A5B6TCT7_9BACT</name>
<dbReference type="SMART" id="SM00448">
    <property type="entry name" value="REC"/>
    <property type="match status" value="1"/>
</dbReference>
<dbReference type="InterPro" id="IPR003594">
    <property type="entry name" value="HATPase_dom"/>
</dbReference>
<organism evidence="8 9">
    <name type="scientific">Rufibacter hautae</name>
    <dbReference type="NCBI Taxonomy" id="2595005"/>
    <lineage>
        <taxon>Bacteria</taxon>
        <taxon>Pseudomonadati</taxon>
        <taxon>Bacteroidota</taxon>
        <taxon>Cytophagia</taxon>
        <taxon>Cytophagales</taxon>
        <taxon>Hymenobacteraceae</taxon>
        <taxon>Rufibacter</taxon>
    </lineage>
</organism>
<dbReference type="Pfam" id="PF00072">
    <property type="entry name" value="Response_reg"/>
    <property type="match status" value="1"/>
</dbReference>
<dbReference type="InterPro" id="IPR011006">
    <property type="entry name" value="CheY-like_superfamily"/>
</dbReference>
<dbReference type="InterPro" id="IPR004358">
    <property type="entry name" value="Sig_transdc_His_kin-like_C"/>
</dbReference>
<dbReference type="InterPro" id="IPR005467">
    <property type="entry name" value="His_kinase_dom"/>
</dbReference>
<keyword evidence="9" id="KW-1185">Reference proteome</keyword>
<dbReference type="FunFam" id="3.30.565.10:FF:000010">
    <property type="entry name" value="Sensor histidine kinase RcsC"/>
    <property type="match status" value="1"/>
</dbReference>
<gene>
    <name evidence="8" type="ORF">FOA19_20500</name>
</gene>
<feature type="domain" description="Response regulatory" evidence="7">
    <location>
        <begin position="567"/>
        <end position="681"/>
    </location>
</feature>
<dbReference type="SMART" id="SM00387">
    <property type="entry name" value="HATPase_c"/>
    <property type="match status" value="1"/>
</dbReference>
<dbReference type="PROSITE" id="PS50110">
    <property type="entry name" value="RESPONSE_REGULATORY"/>
    <property type="match status" value="1"/>
</dbReference>
<accession>A0A5B6TCT7</accession>
<dbReference type="Proteomes" id="UP000324133">
    <property type="component" value="Unassembled WGS sequence"/>
</dbReference>
<dbReference type="InterPro" id="IPR001789">
    <property type="entry name" value="Sig_transdc_resp-reg_receiver"/>
</dbReference>
<evidence type="ECO:0000256" key="2">
    <source>
        <dbReference type="ARBA" id="ARBA00012438"/>
    </source>
</evidence>
<dbReference type="InterPro" id="IPR036890">
    <property type="entry name" value="HATPase_C_sf"/>
</dbReference>
<dbReference type="RefSeq" id="WP_149092700.1">
    <property type="nucleotide sequence ID" value="NZ_VKKY01000003.1"/>
</dbReference>
<dbReference type="PANTHER" id="PTHR45339">
    <property type="entry name" value="HYBRID SIGNAL TRANSDUCTION HISTIDINE KINASE J"/>
    <property type="match status" value="1"/>
</dbReference>
<evidence type="ECO:0000313" key="8">
    <source>
        <dbReference type="EMBL" id="KAA3436761.1"/>
    </source>
</evidence>
<sequence>MKSAPIIVEESQSLNEWQSLQFPRTASNPLYSKHLEGIDTLFRIPPSFLTLSSFGQFIKSFLAVAKEQWFSLLSNSTDKLWKRRMMGVNETLPIGAAFQEVSDSSTGFYVFRDYSLEHMERGKVFGGHSSLTAPAQYCLQRFEGASKLPFISFHQSFNSGQVQTIARYNKISQVQQTGSLGAEVGSLLEAGFWEYTPDSGAFSCSEFVYELLNIPDSIALNGFEALLPFLALEGQANLIHAWENLVMNGEELNCLVEVSNNAGTFWVRVKGKAITKNLKGAKIIGTIQDVTEYVVKEKTLISEKIAAEHAAQLKAEFVSYMSHEVRTPLNAIMGLTYLLLQEDGMKEEHKENLNSIHFSSQSLLALINNTLDYSKMEAGKVELEKVNFHLKDLLKNTHQALCLRSMEKKINFDLSIDPRTPSEVAGDPVRLMQILNNLLSNAIKFTDHGSVKLGVEVIYQNNQEWVLEFSVTDTGIGIPLDKQESIFESFTQVNSSTHRQYGGTGLGLSITKNLVELHKGSIQVKSVPGEGSRFSVRLRFVKPQASLVTLPKSGGNKIPFTKLRGVKILVVDDNVMNKTVATKLLTNWHAEVDTAEDGLVALSKMDLAAYDLILMDLYMPNLDGFQTVSKLRKAGHRLPVIALTANASEGERKKIFEAGVNDYLTKPFVPQDLFNKLLQHLDSSKILN</sequence>
<evidence type="ECO:0000256" key="3">
    <source>
        <dbReference type="ARBA" id="ARBA00022553"/>
    </source>
</evidence>
<proteinExistence type="predicted"/>
<dbReference type="OrthoDB" id="9797097at2"/>
<keyword evidence="4" id="KW-0902">Two-component regulatory system</keyword>
<dbReference type="PRINTS" id="PR00344">
    <property type="entry name" value="BCTRLSENSOR"/>
</dbReference>
<dbReference type="EMBL" id="VKKY01000003">
    <property type="protein sequence ID" value="KAA3436761.1"/>
    <property type="molecule type" value="Genomic_DNA"/>
</dbReference>
<dbReference type="CDD" id="cd00082">
    <property type="entry name" value="HisKA"/>
    <property type="match status" value="1"/>
</dbReference>
<evidence type="ECO:0000256" key="4">
    <source>
        <dbReference type="ARBA" id="ARBA00023012"/>
    </source>
</evidence>
<dbReference type="CDD" id="cd16922">
    <property type="entry name" value="HATPase_EvgS-ArcB-TorS-like"/>
    <property type="match status" value="1"/>
</dbReference>
<evidence type="ECO:0000256" key="5">
    <source>
        <dbReference type="PROSITE-ProRule" id="PRU00169"/>
    </source>
</evidence>
<dbReference type="InterPro" id="IPR036097">
    <property type="entry name" value="HisK_dim/P_sf"/>
</dbReference>
<comment type="caution">
    <text evidence="8">The sequence shown here is derived from an EMBL/GenBank/DDBJ whole genome shotgun (WGS) entry which is preliminary data.</text>
</comment>
<comment type="catalytic activity">
    <reaction evidence="1">
        <text>ATP + protein L-histidine = ADP + protein N-phospho-L-histidine.</text>
        <dbReference type="EC" id="2.7.13.3"/>
    </reaction>
</comment>
<dbReference type="PANTHER" id="PTHR45339:SF1">
    <property type="entry name" value="HYBRID SIGNAL TRANSDUCTION HISTIDINE KINASE J"/>
    <property type="match status" value="1"/>
</dbReference>
<dbReference type="Gene3D" id="1.10.287.130">
    <property type="match status" value="1"/>
</dbReference>
<dbReference type="SMART" id="SM00388">
    <property type="entry name" value="HisKA"/>
    <property type="match status" value="1"/>
</dbReference>
<dbReference type="GO" id="GO:0000155">
    <property type="term" value="F:phosphorelay sensor kinase activity"/>
    <property type="evidence" value="ECO:0007669"/>
    <property type="project" value="InterPro"/>
</dbReference>
<dbReference type="SUPFAM" id="SSF55874">
    <property type="entry name" value="ATPase domain of HSP90 chaperone/DNA topoisomerase II/histidine kinase"/>
    <property type="match status" value="1"/>
</dbReference>
<evidence type="ECO:0000259" key="6">
    <source>
        <dbReference type="PROSITE" id="PS50109"/>
    </source>
</evidence>
<dbReference type="SUPFAM" id="SSF52172">
    <property type="entry name" value="CheY-like"/>
    <property type="match status" value="1"/>
</dbReference>
<dbReference type="CDD" id="cd17546">
    <property type="entry name" value="REC_hyHK_CKI1_RcsC-like"/>
    <property type="match status" value="1"/>
</dbReference>
<dbReference type="Pfam" id="PF02518">
    <property type="entry name" value="HATPase_c"/>
    <property type="match status" value="1"/>
</dbReference>
<dbReference type="EC" id="2.7.13.3" evidence="2"/>
<dbReference type="Gene3D" id="3.30.565.10">
    <property type="entry name" value="Histidine kinase-like ATPase, C-terminal domain"/>
    <property type="match status" value="1"/>
</dbReference>
<dbReference type="Pfam" id="PF00512">
    <property type="entry name" value="HisKA"/>
    <property type="match status" value="1"/>
</dbReference>
<dbReference type="Gene3D" id="3.30.450.20">
    <property type="entry name" value="PAS domain"/>
    <property type="match status" value="1"/>
</dbReference>
<protein>
    <recommendedName>
        <fullName evidence="2">histidine kinase</fullName>
        <ecNumber evidence="2">2.7.13.3</ecNumber>
    </recommendedName>
</protein>
<dbReference type="InterPro" id="IPR003661">
    <property type="entry name" value="HisK_dim/P_dom"/>
</dbReference>